<keyword evidence="14" id="KW-1185">Reference proteome</keyword>
<evidence type="ECO:0000259" key="12">
    <source>
        <dbReference type="Pfam" id="PF16714"/>
    </source>
</evidence>
<dbReference type="STRING" id="1035309.A0A2C5WE53"/>
<dbReference type="Pfam" id="PF16714">
    <property type="entry name" value="TyrRSs_C"/>
    <property type="match status" value="1"/>
</dbReference>
<dbReference type="GO" id="GO:0005829">
    <property type="term" value="C:cytosol"/>
    <property type="evidence" value="ECO:0007669"/>
    <property type="project" value="TreeGrafter"/>
</dbReference>
<keyword evidence="8 10" id="KW-0030">Aminoacyl-tRNA synthetase</keyword>
<feature type="region of interest" description="Disordered" evidence="11">
    <location>
        <begin position="623"/>
        <end position="671"/>
    </location>
</feature>
<dbReference type="EMBL" id="APWK03000236">
    <property type="protein sequence ID" value="PHH49238.1"/>
    <property type="molecule type" value="Genomic_DNA"/>
</dbReference>
<keyword evidence="6 10" id="KW-0067">ATP-binding</keyword>
<dbReference type="Pfam" id="PF00579">
    <property type="entry name" value="tRNA-synt_1b"/>
    <property type="match status" value="1"/>
</dbReference>
<comment type="caution">
    <text evidence="13">The sequence shown here is derived from an EMBL/GenBank/DDBJ whole genome shotgun (WGS) entry which is preliminary data.</text>
</comment>
<organism evidence="13 14">
    <name type="scientific">Ceratocystis fimbriata CBS 114723</name>
    <dbReference type="NCBI Taxonomy" id="1035309"/>
    <lineage>
        <taxon>Eukaryota</taxon>
        <taxon>Fungi</taxon>
        <taxon>Dikarya</taxon>
        <taxon>Ascomycota</taxon>
        <taxon>Pezizomycotina</taxon>
        <taxon>Sordariomycetes</taxon>
        <taxon>Hypocreomycetidae</taxon>
        <taxon>Microascales</taxon>
        <taxon>Ceratocystidaceae</taxon>
        <taxon>Ceratocystis</taxon>
    </lineage>
</organism>
<evidence type="ECO:0000256" key="8">
    <source>
        <dbReference type="ARBA" id="ARBA00023146"/>
    </source>
</evidence>
<name>A0A2C5WE53_9PEZI</name>
<evidence type="ECO:0000313" key="13">
    <source>
        <dbReference type="EMBL" id="PHH49238.1"/>
    </source>
</evidence>
<dbReference type="Gene3D" id="3.40.50.620">
    <property type="entry name" value="HUPs"/>
    <property type="match status" value="1"/>
</dbReference>
<dbReference type="InterPro" id="IPR002305">
    <property type="entry name" value="aa-tRNA-synth_Ic"/>
</dbReference>
<dbReference type="InterPro" id="IPR024088">
    <property type="entry name" value="Tyr-tRNA-ligase_bac-type"/>
</dbReference>
<comment type="similarity">
    <text evidence="2 10">Belongs to the class-I aminoacyl-tRNA synthetase family.</text>
</comment>
<accession>A0A2C5WE53</accession>
<evidence type="ECO:0000256" key="4">
    <source>
        <dbReference type="ARBA" id="ARBA00022664"/>
    </source>
</evidence>
<gene>
    <name evidence="13" type="primary">cyt-18</name>
    <name evidence="13" type="ORF">CFIMG_006905RA</name>
</gene>
<dbReference type="InterPro" id="IPR032005">
    <property type="entry name" value="TyrRSs_C"/>
</dbReference>
<dbReference type="NCBIfam" id="TIGR00234">
    <property type="entry name" value="tyrS"/>
    <property type="match status" value="1"/>
</dbReference>
<dbReference type="PANTHER" id="PTHR11766">
    <property type="entry name" value="TYROSYL-TRNA SYNTHETASE"/>
    <property type="match status" value="1"/>
</dbReference>
<reference evidence="13 14" key="2">
    <citation type="journal article" date="2013" name="IMA Fungus">
        <title>IMA Genome-F 1: Ceratocystis fimbriata: Draft nuclear genome sequence for the plant pathogen, Ceratocystis fimbriata.</title>
        <authorList>
            <person name="Wilken P.M."/>
            <person name="Steenkamp E.T."/>
            <person name="Wingfield M.J."/>
            <person name="de Beer Z.W."/>
            <person name="Wingfield B.D."/>
        </authorList>
    </citation>
    <scope>NUCLEOTIDE SEQUENCE [LARGE SCALE GENOMIC DNA]</scope>
    <source>
        <strain evidence="13 14">CBS 114723</strain>
    </source>
</reference>
<dbReference type="GO" id="GO:0003723">
    <property type="term" value="F:RNA binding"/>
    <property type="evidence" value="ECO:0007669"/>
    <property type="project" value="InterPro"/>
</dbReference>
<dbReference type="InterPro" id="IPR002307">
    <property type="entry name" value="Tyr-tRNA-ligase"/>
</dbReference>
<dbReference type="FunFam" id="3.40.50.620:FF:000227">
    <property type="entry name" value="Tyrosine--tRNA ligase"/>
    <property type="match status" value="1"/>
</dbReference>
<evidence type="ECO:0000256" key="5">
    <source>
        <dbReference type="ARBA" id="ARBA00022741"/>
    </source>
</evidence>
<evidence type="ECO:0000313" key="14">
    <source>
        <dbReference type="Proteomes" id="UP000222788"/>
    </source>
</evidence>
<dbReference type="GO" id="GO:0006397">
    <property type="term" value="P:mRNA processing"/>
    <property type="evidence" value="ECO:0007669"/>
    <property type="project" value="UniProtKB-KW"/>
</dbReference>
<evidence type="ECO:0000256" key="3">
    <source>
        <dbReference type="ARBA" id="ARBA00022598"/>
    </source>
</evidence>
<dbReference type="PANTHER" id="PTHR11766:SF0">
    <property type="entry name" value="TYROSINE--TRNA LIGASE, MITOCHONDRIAL"/>
    <property type="match status" value="1"/>
</dbReference>
<dbReference type="GO" id="GO:0005759">
    <property type="term" value="C:mitochondrial matrix"/>
    <property type="evidence" value="ECO:0007669"/>
    <property type="project" value="UniProtKB-SubCell"/>
</dbReference>
<dbReference type="SUPFAM" id="SSF55174">
    <property type="entry name" value="Alpha-L RNA-binding motif"/>
    <property type="match status" value="1"/>
</dbReference>
<dbReference type="OrthoDB" id="337870at2759"/>
<dbReference type="GO" id="GO:0006437">
    <property type="term" value="P:tyrosyl-tRNA aminoacylation"/>
    <property type="evidence" value="ECO:0007669"/>
    <property type="project" value="InterPro"/>
</dbReference>
<sequence length="671" mass="75261">MFCSLRPATASICRIGSASQPIALARVSGSRIIQSRTAPGISNQPGVRHISKSYLAKQEQAAQEFSEVAEKIRNGEAKNVWDIFKERGLIKDVAGREATVKELLRVKRVGAYAGFDPTAPSLHIGHLMSMMPLFWFYFHGYPTVSLIGGATARIGDPIGRLKSRPLISNSDVARNITKVHYQIERIWGNVEELGRKYNYPGHWAGRHFLWNNNMWLNKLPFYDLLKRAGRHIRIGPMLAKESVKKKMESGDGMSFSEFSYPLMQGWDFWHMYSKIGVQLQVGGSDQYGNITMGCEVLKTIRETEEADYAKLPGGWSNDPYGFTVPLLTDAAGNKFGKSEGNAVWLDPLETSAFDLYGYFVQRSDEEVQRLLTALTFMPLPMIESLIKRHKENPGERVAQHTLAFEVTSMVHGAGIAVREQRQHRAMFGKGPIIMPEGIIPKSLERRIADGTPIELSATDANFSHQAAIELPRDLLMGKSIAKIVYACGLCESASAAQRLIQAGGLYVAAAPGQMTTMAPGSLDWTPVSNWFPEDTAKFMIDKKLLILRRGRRNVRIIEMVEDEKWKQSGQTYPGEPYKGKLRTVLTTMRDEALKQGQEKSNTELRKQLLAEMAKEGNLSLHEKVKVPNNSDIEFPPDNGEDRWVTQIKERTAAQEERMKGRKTEGQRGEDD</sequence>
<evidence type="ECO:0000256" key="11">
    <source>
        <dbReference type="SAM" id="MobiDB-lite"/>
    </source>
</evidence>
<evidence type="ECO:0000256" key="9">
    <source>
        <dbReference type="ARBA" id="ARBA00048248"/>
    </source>
</evidence>
<dbReference type="Gene3D" id="3.10.290.10">
    <property type="entry name" value="RNA-binding S4 domain"/>
    <property type="match status" value="1"/>
</dbReference>
<feature type="domain" description="Tyrosyl-tRNA synthetase C-terminal" evidence="12">
    <location>
        <begin position="463"/>
        <end position="576"/>
    </location>
</feature>
<protein>
    <recommendedName>
        <fullName evidence="10">Tyrosine--tRNA ligase</fullName>
        <ecNumber evidence="10">6.1.1.1</ecNumber>
    </recommendedName>
    <alternativeName>
        <fullName evidence="10">Tyrosyl-tRNA synthetase</fullName>
    </alternativeName>
</protein>
<dbReference type="PROSITE" id="PS00178">
    <property type="entry name" value="AA_TRNA_LIGASE_I"/>
    <property type="match status" value="1"/>
</dbReference>
<dbReference type="Proteomes" id="UP000222788">
    <property type="component" value="Unassembled WGS sequence"/>
</dbReference>
<keyword evidence="4" id="KW-0507">mRNA processing</keyword>
<dbReference type="InterPro" id="IPR014729">
    <property type="entry name" value="Rossmann-like_a/b/a_fold"/>
</dbReference>
<keyword evidence="3 10" id="KW-0436">Ligase</keyword>
<dbReference type="PRINTS" id="PR01040">
    <property type="entry name" value="TRNASYNTHTYR"/>
</dbReference>
<dbReference type="GO" id="GO:0004831">
    <property type="term" value="F:tyrosine-tRNA ligase activity"/>
    <property type="evidence" value="ECO:0007669"/>
    <property type="project" value="UniProtKB-EC"/>
</dbReference>
<proteinExistence type="inferred from homology"/>
<dbReference type="CDD" id="cd00805">
    <property type="entry name" value="TyrRS_core"/>
    <property type="match status" value="1"/>
</dbReference>
<dbReference type="InterPro" id="IPR036986">
    <property type="entry name" value="S4_RNA-bd_sf"/>
</dbReference>
<evidence type="ECO:0000256" key="1">
    <source>
        <dbReference type="ARBA" id="ARBA00004305"/>
    </source>
</evidence>
<feature type="compositionally biased region" description="Basic and acidic residues" evidence="11">
    <location>
        <begin position="639"/>
        <end position="671"/>
    </location>
</feature>
<evidence type="ECO:0000256" key="2">
    <source>
        <dbReference type="ARBA" id="ARBA00005594"/>
    </source>
</evidence>
<comment type="catalytic activity">
    <reaction evidence="9 10">
        <text>tRNA(Tyr) + L-tyrosine + ATP = L-tyrosyl-tRNA(Tyr) + AMP + diphosphate + H(+)</text>
        <dbReference type="Rhea" id="RHEA:10220"/>
        <dbReference type="Rhea" id="RHEA-COMP:9706"/>
        <dbReference type="Rhea" id="RHEA-COMP:9707"/>
        <dbReference type="ChEBI" id="CHEBI:15378"/>
        <dbReference type="ChEBI" id="CHEBI:30616"/>
        <dbReference type="ChEBI" id="CHEBI:33019"/>
        <dbReference type="ChEBI" id="CHEBI:58315"/>
        <dbReference type="ChEBI" id="CHEBI:78442"/>
        <dbReference type="ChEBI" id="CHEBI:78536"/>
        <dbReference type="ChEBI" id="CHEBI:456215"/>
        <dbReference type="EC" id="6.1.1.1"/>
    </reaction>
</comment>
<dbReference type="FunFam" id="1.10.240.10:FF:000001">
    <property type="entry name" value="Tyrosine--tRNA ligase"/>
    <property type="match status" value="1"/>
</dbReference>
<dbReference type="SUPFAM" id="SSF52374">
    <property type="entry name" value="Nucleotidylyl transferase"/>
    <property type="match status" value="1"/>
</dbReference>
<evidence type="ECO:0000256" key="6">
    <source>
        <dbReference type="ARBA" id="ARBA00022840"/>
    </source>
</evidence>
<reference evidence="13 14" key="1">
    <citation type="journal article" date="2013" name="Fungal Biol.">
        <title>Analysis of microsatellite markers in the genome of the plant pathogen Ceratocystis fimbriata.</title>
        <authorList>
            <person name="Simpson M.C."/>
            <person name="Wilken P.M."/>
            <person name="Coetzee M.P."/>
            <person name="Wingfield M.J."/>
            <person name="Wingfield B.D."/>
        </authorList>
    </citation>
    <scope>NUCLEOTIDE SEQUENCE [LARGE SCALE GENOMIC DNA]</scope>
    <source>
        <strain evidence="13 14">CBS 114723</strain>
    </source>
</reference>
<dbReference type="GO" id="GO:0005524">
    <property type="term" value="F:ATP binding"/>
    <property type="evidence" value="ECO:0007669"/>
    <property type="project" value="UniProtKB-KW"/>
</dbReference>
<dbReference type="Gene3D" id="1.10.240.10">
    <property type="entry name" value="Tyrosyl-Transfer RNA Synthetase"/>
    <property type="match status" value="1"/>
</dbReference>
<dbReference type="AlphaFoldDB" id="A0A2C5WE53"/>
<keyword evidence="7 10" id="KW-0648">Protein biosynthesis</keyword>
<evidence type="ECO:0000256" key="10">
    <source>
        <dbReference type="RuleBase" id="RU361234"/>
    </source>
</evidence>
<dbReference type="InterPro" id="IPR001412">
    <property type="entry name" value="aa-tRNA-synth_I_CS"/>
</dbReference>
<dbReference type="EC" id="6.1.1.1" evidence="10"/>
<evidence type="ECO:0000256" key="7">
    <source>
        <dbReference type="ARBA" id="ARBA00022917"/>
    </source>
</evidence>
<comment type="subcellular location">
    <subcellularLocation>
        <location evidence="1">Mitochondrion matrix</location>
    </subcellularLocation>
</comment>
<keyword evidence="5 10" id="KW-0547">Nucleotide-binding</keyword>